<dbReference type="AlphaFoldDB" id="A0A162KT55"/>
<evidence type="ECO:0000313" key="8">
    <source>
        <dbReference type="EMBL" id="HAE45884.1"/>
    </source>
</evidence>
<gene>
    <name evidence="9" type="ORF">AUP44_07405</name>
    <name evidence="8" type="ORF">DCK97_00540</name>
</gene>
<keyword evidence="5 6" id="KW-0472">Membrane</keyword>
<comment type="subcellular location">
    <subcellularLocation>
        <location evidence="1">Membrane</location>
        <topology evidence="1">Multi-pass membrane protein</topology>
    </subcellularLocation>
</comment>
<dbReference type="GO" id="GO:0016020">
    <property type="term" value="C:membrane"/>
    <property type="evidence" value="ECO:0007669"/>
    <property type="project" value="UniProtKB-SubCell"/>
</dbReference>
<dbReference type="NCBIfam" id="TIGR01297">
    <property type="entry name" value="CDF"/>
    <property type="match status" value="1"/>
</dbReference>
<dbReference type="InterPro" id="IPR040177">
    <property type="entry name" value="SLC30A9"/>
</dbReference>
<dbReference type="RefSeq" id="WP_062765320.1">
    <property type="nucleotide sequence ID" value="NZ_CP121045.1"/>
</dbReference>
<proteinExistence type="predicted"/>
<organism evidence="9 10">
    <name type="scientific">Tistrella mobilis</name>
    <dbReference type="NCBI Taxonomy" id="171437"/>
    <lineage>
        <taxon>Bacteria</taxon>
        <taxon>Pseudomonadati</taxon>
        <taxon>Pseudomonadota</taxon>
        <taxon>Alphaproteobacteria</taxon>
        <taxon>Geminicoccales</taxon>
        <taxon>Geminicoccaceae</taxon>
        <taxon>Tistrella</taxon>
    </lineage>
</organism>
<dbReference type="InterPro" id="IPR027469">
    <property type="entry name" value="Cation_efflux_TMD_sf"/>
</dbReference>
<evidence type="ECO:0000313" key="10">
    <source>
        <dbReference type="Proteomes" id="UP000075787"/>
    </source>
</evidence>
<dbReference type="Proteomes" id="UP000257706">
    <property type="component" value="Unassembled WGS sequence"/>
</dbReference>
<protein>
    <submittedName>
        <fullName evidence="9">Cation transporter</fullName>
    </submittedName>
</protein>
<dbReference type="Pfam" id="PF01545">
    <property type="entry name" value="Cation_efflux"/>
    <property type="match status" value="1"/>
</dbReference>
<keyword evidence="2" id="KW-0813">Transport</keyword>
<evidence type="ECO:0000256" key="1">
    <source>
        <dbReference type="ARBA" id="ARBA00004141"/>
    </source>
</evidence>
<feature type="transmembrane region" description="Helical" evidence="6">
    <location>
        <begin position="159"/>
        <end position="181"/>
    </location>
</feature>
<feature type="transmembrane region" description="Helical" evidence="6">
    <location>
        <begin position="193"/>
        <end position="211"/>
    </location>
</feature>
<dbReference type="Gene3D" id="1.20.1510.10">
    <property type="entry name" value="Cation efflux protein transmembrane domain"/>
    <property type="match status" value="1"/>
</dbReference>
<evidence type="ECO:0000256" key="6">
    <source>
        <dbReference type="SAM" id="Phobius"/>
    </source>
</evidence>
<feature type="transmembrane region" description="Helical" evidence="6">
    <location>
        <begin position="117"/>
        <end position="138"/>
    </location>
</feature>
<evidence type="ECO:0000256" key="5">
    <source>
        <dbReference type="ARBA" id="ARBA00023136"/>
    </source>
</evidence>
<reference evidence="8 11" key="2">
    <citation type="journal article" date="2018" name="Nat. Biotechnol.">
        <title>A standardized bacterial taxonomy based on genome phylogeny substantially revises the tree of life.</title>
        <authorList>
            <person name="Parks D.H."/>
            <person name="Chuvochina M."/>
            <person name="Waite D.W."/>
            <person name="Rinke C."/>
            <person name="Skarshewski A."/>
            <person name="Chaumeil P.A."/>
            <person name="Hugenholtz P."/>
        </authorList>
    </citation>
    <scope>NUCLEOTIDE SEQUENCE [LARGE SCALE GENOMIC DNA]</scope>
    <source>
        <strain evidence="8">UBA8739</strain>
    </source>
</reference>
<keyword evidence="3 6" id="KW-0812">Transmembrane</keyword>
<dbReference type="InterPro" id="IPR002524">
    <property type="entry name" value="Cation_efflux"/>
</dbReference>
<name>A0A162KT55_9PROT</name>
<evidence type="ECO:0000313" key="9">
    <source>
        <dbReference type="EMBL" id="KYO52024.1"/>
    </source>
</evidence>
<dbReference type="EMBL" id="LPZR01000164">
    <property type="protein sequence ID" value="KYO52024.1"/>
    <property type="molecule type" value="Genomic_DNA"/>
</dbReference>
<sequence length="320" mass="33897">MTASAGTKRTIYAALAGNLAIAVTKFAAAFYTGSSAMLSEGVHSLVDTCNELLLLLGLSRSSRPPDEIHPLGYGRELYFWSFVVALLVFALGAGVSLYEGIRHVLAPEPAENLTVSYVVLGLAFLFEGWSWRVALLEFRARKGDLGWLTAIRRSKDPTVFTVLLEDTAALLGIVIAAAGILAADLLDMPELDGAASIGIGLVLAATAVFLARESMGLLIGERAAPALQTAIIARAHADPVVRAVNGVVTVHLAPEQVVVALSAEFEDTTTTTAIEACIERLEAALTADHPQVVALYVKPQTPEAWRQQVVRRSGEAEAGP</sequence>
<reference evidence="9 10" key="1">
    <citation type="submission" date="2015-12" db="EMBL/GenBank/DDBJ databases">
        <title>Genome sequence of Tistrella mobilis MCCC 1A02139.</title>
        <authorList>
            <person name="Lu L."/>
            <person name="Lai Q."/>
            <person name="Shao Z."/>
            <person name="Qian P."/>
        </authorList>
    </citation>
    <scope>NUCLEOTIDE SEQUENCE [LARGE SCALE GENOMIC DNA]</scope>
    <source>
        <strain evidence="9 10">MCCC 1A02139</strain>
    </source>
</reference>
<dbReference type="GO" id="GO:0008324">
    <property type="term" value="F:monoatomic cation transmembrane transporter activity"/>
    <property type="evidence" value="ECO:0007669"/>
    <property type="project" value="InterPro"/>
</dbReference>
<evidence type="ECO:0000256" key="3">
    <source>
        <dbReference type="ARBA" id="ARBA00022692"/>
    </source>
</evidence>
<dbReference type="PANTHER" id="PTHR13414:SF9">
    <property type="entry name" value="PROTON-COUPLED ZINC ANTIPORTER SLC30A9, MITOCHONDRIAL"/>
    <property type="match status" value="1"/>
</dbReference>
<comment type="caution">
    <text evidence="9">The sequence shown here is derived from an EMBL/GenBank/DDBJ whole genome shotgun (WGS) entry which is preliminary data.</text>
</comment>
<evidence type="ECO:0000313" key="11">
    <source>
        <dbReference type="Proteomes" id="UP000257706"/>
    </source>
</evidence>
<keyword evidence="4 6" id="KW-1133">Transmembrane helix</keyword>
<accession>A0A162KT55</accession>
<dbReference type="GeneID" id="97241666"/>
<feature type="domain" description="Cation efflux protein transmembrane" evidence="7">
    <location>
        <begin position="12"/>
        <end position="218"/>
    </location>
</feature>
<evidence type="ECO:0000256" key="2">
    <source>
        <dbReference type="ARBA" id="ARBA00022448"/>
    </source>
</evidence>
<evidence type="ECO:0000256" key="4">
    <source>
        <dbReference type="ARBA" id="ARBA00022989"/>
    </source>
</evidence>
<evidence type="ECO:0000259" key="7">
    <source>
        <dbReference type="Pfam" id="PF01545"/>
    </source>
</evidence>
<dbReference type="GO" id="GO:0006829">
    <property type="term" value="P:zinc ion transport"/>
    <property type="evidence" value="ECO:0007669"/>
    <property type="project" value="InterPro"/>
</dbReference>
<dbReference type="PANTHER" id="PTHR13414">
    <property type="entry name" value="HUEL-CATION TRANSPORTER"/>
    <property type="match status" value="1"/>
</dbReference>
<dbReference type="InterPro" id="IPR058533">
    <property type="entry name" value="Cation_efflux_TM"/>
</dbReference>
<dbReference type="EMBL" id="DMAI01000007">
    <property type="protein sequence ID" value="HAE45884.1"/>
    <property type="molecule type" value="Genomic_DNA"/>
</dbReference>
<feature type="transmembrane region" description="Helical" evidence="6">
    <location>
        <begin position="12"/>
        <end position="31"/>
    </location>
</feature>
<dbReference type="SUPFAM" id="SSF161111">
    <property type="entry name" value="Cation efflux protein transmembrane domain-like"/>
    <property type="match status" value="1"/>
</dbReference>
<dbReference type="Proteomes" id="UP000075787">
    <property type="component" value="Unassembled WGS sequence"/>
</dbReference>
<feature type="transmembrane region" description="Helical" evidence="6">
    <location>
        <begin position="77"/>
        <end position="97"/>
    </location>
</feature>
<dbReference type="OrthoDB" id="9806522at2"/>